<dbReference type="Gene3D" id="3.40.1000.70">
    <property type="entry name" value="PknH-like extracellular domain"/>
    <property type="match status" value="1"/>
</dbReference>
<evidence type="ECO:0000313" key="4">
    <source>
        <dbReference type="Proteomes" id="UP000013961"/>
    </source>
</evidence>
<dbReference type="AlphaFoldDB" id="A0AB33A5B2"/>
<proteinExistence type="predicted"/>
<evidence type="ECO:0000313" key="3">
    <source>
        <dbReference type="EMBL" id="AGM26950.1"/>
    </source>
</evidence>
<feature type="chain" id="PRO_5044260780" description="PknH-like extracellular domain-containing protein" evidence="1">
    <location>
        <begin position="28"/>
        <end position="217"/>
    </location>
</feature>
<dbReference type="KEGG" id="mabb:MASS_0348"/>
<dbReference type="Proteomes" id="UP000013961">
    <property type="component" value="Chromosome"/>
</dbReference>
<evidence type="ECO:0000259" key="2">
    <source>
        <dbReference type="Pfam" id="PF14032"/>
    </source>
</evidence>
<protein>
    <recommendedName>
        <fullName evidence="2">PknH-like extracellular domain-containing protein</fullName>
    </recommendedName>
</protein>
<organism evidence="3 4">
    <name type="scientific">Mycobacteroides abscessus subsp. bolletii 50594</name>
    <dbReference type="NCBI Taxonomy" id="1303024"/>
    <lineage>
        <taxon>Bacteria</taxon>
        <taxon>Bacillati</taxon>
        <taxon>Actinomycetota</taxon>
        <taxon>Actinomycetes</taxon>
        <taxon>Mycobacteriales</taxon>
        <taxon>Mycobacteriaceae</taxon>
        <taxon>Mycobacteroides</taxon>
        <taxon>Mycobacteroides abscessus</taxon>
    </lineage>
</organism>
<gene>
    <name evidence="3" type="ORF">MASS_0348</name>
</gene>
<reference evidence="3 4" key="1">
    <citation type="journal article" date="2013" name="Genome Announc.">
        <title>Complete Genome Sequence of Mycobacterium massiliense Clinical Strain Asan 50594, Belonging to the Type II Genotype.</title>
        <authorList>
            <person name="Kim B.J."/>
            <person name="Kim B.R."/>
            <person name="Hong S.H."/>
            <person name="Seok S.H."/>
            <person name="Kook Y.H."/>
            <person name="Kim B.J."/>
        </authorList>
    </citation>
    <scope>NUCLEOTIDE SEQUENCE [LARGE SCALE GENOMIC DNA]</scope>
    <source>
        <strain evidence="3 4">50594</strain>
    </source>
</reference>
<keyword evidence="1" id="KW-0732">Signal</keyword>
<dbReference type="InterPro" id="IPR038232">
    <property type="entry name" value="PknH-like_Extracell_sf"/>
</dbReference>
<feature type="domain" description="PknH-like extracellular" evidence="2">
    <location>
        <begin position="31"/>
        <end position="212"/>
    </location>
</feature>
<dbReference type="InterPro" id="IPR026954">
    <property type="entry name" value="PknH-like_Extracell"/>
</dbReference>
<feature type="signal peptide" evidence="1">
    <location>
        <begin position="1"/>
        <end position="27"/>
    </location>
</feature>
<evidence type="ECO:0000256" key="1">
    <source>
        <dbReference type="SAM" id="SignalP"/>
    </source>
</evidence>
<accession>A0AB33A5B2</accession>
<sequence>MMGTARTVLTSVAAAAFGLTSTPVAGAVPSEPGVVNYAVLARGSVSNVIGAQLGSHSEFTQPFQAFSVDVPDCNNWSDIGLDEVYADPDLASFRGATTQDSATDATHLVKQAIGVFANSDAADRAYHRVVDRTRGCSGQTATLILDDGQREVWTFTGPAAGATDAAWVKEEAGVDRRCFNQTRRRENVLLQAKVCQPGNGSLAVNVLANTMQNGLGQ</sequence>
<name>A0AB33A5B2_9MYCO</name>
<dbReference type="EMBL" id="CP004374">
    <property type="protein sequence ID" value="AGM26950.1"/>
    <property type="molecule type" value="Genomic_DNA"/>
</dbReference>
<dbReference type="Pfam" id="PF14032">
    <property type="entry name" value="PknH_C"/>
    <property type="match status" value="1"/>
</dbReference>